<dbReference type="Gene3D" id="3.30.70.100">
    <property type="match status" value="1"/>
</dbReference>
<dbReference type="Pfam" id="PF07876">
    <property type="entry name" value="Dabb"/>
    <property type="match status" value="1"/>
</dbReference>
<dbReference type="RefSeq" id="WP_379784320.1">
    <property type="nucleotide sequence ID" value="NZ_JBHSMU010000014.1"/>
</dbReference>
<evidence type="ECO:0000256" key="1">
    <source>
        <dbReference type="ARBA" id="ARBA00011738"/>
    </source>
</evidence>
<dbReference type="SUPFAM" id="SSF54909">
    <property type="entry name" value="Dimeric alpha+beta barrel"/>
    <property type="match status" value="1"/>
</dbReference>
<dbReference type="InterPro" id="IPR011008">
    <property type="entry name" value="Dimeric_a/b-barrel"/>
</dbReference>
<gene>
    <name evidence="3" type="ORF">ACFPN5_14165</name>
</gene>
<organism evidence="3 4">
    <name type="scientific">Massilia niabensis</name>
    <dbReference type="NCBI Taxonomy" id="544910"/>
    <lineage>
        <taxon>Bacteria</taxon>
        <taxon>Pseudomonadati</taxon>
        <taxon>Pseudomonadota</taxon>
        <taxon>Betaproteobacteria</taxon>
        <taxon>Burkholderiales</taxon>
        <taxon>Oxalobacteraceae</taxon>
        <taxon>Telluria group</taxon>
        <taxon>Massilia</taxon>
    </lineage>
</organism>
<evidence type="ECO:0000313" key="4">
    <source>
        <dbReference type="Proteomes" id="UP001596050"/>
    </source>
</evidence>
<comment type="caution">
    <text evidence="3">The sequence shown here is derived from an EMBL/GenBank/DDBJ whole genome shotgun (WGS) entry which is preliminary data.</text>
</comment>
<dbReference type="PANTHER" id="PTHR33178:SF10">
    <property type="entry name" value="STRESS-RESPONSE A_B BARREL DOMAIN-CONTAINING PROTEIN"/>
    <property type="match status" value="1"/>
</dbReference>
<dbReference type="InterPro" id="IPR013097">
    <property type="entry name" value="Dabb"/>
</dbReference>
<feature type="domain" description="Stress-response A/B barrel" evidence="2">
    <location>
        <begin position="17"/>
        <end position="111"/>
    </location>
</feature>
<dbReference type="SMART" id="SM00886">
    <property type="entry name" value="Dabb"/>
    <property type="match status" value="1"/>
</dbReference>
<name>A0ABW0L7V5_9BURK</name>
<protein>
    <submittedName>
        <fullName evidence="3">Dabb family protein</fullName>
    </submittedName>
</protein>
<evidence type="ECO:0000259" key="2">
    <source>
        <dbReference type="PROSITE" id="PS51502"/>
    </source>
</evidence>
<dbReference type="PANTHER" id="PTHR33178">
    <property type="match status" value="1"/>
</dbReference>
<reference evidence="4" key="1">
    <citation type="journal article" date="2019" name="Int. J. Syst. Evol. Microbiol.">
        <title>The Global Catalogue of Microorganisms (GCM) 10K type strain sequencing project: providing services to taxonomists for standard genome sequencing and annotation.</title>
        <authorList>
            <consortium name="The Broad Institute Genomics Platform"/>
            <consortium name="The Broad Institute Genome Sequencing Center for Infectious Disease"/>
            <person name="Wu L."/>
            <person name="Ma J."/>
        </authorList>
    </citation>
    <scope>NUCLEOTIDE SEQUENCE [LARGE SCALE GENOMIC DNA]</scope>
    <source>
        <strain evidence="4">KACC 12649</strain>
    </source>
</reference>
<comment type="subunit">
    <text evidence="1">Homodimer.</text>
</comment>
<dbReference type="InterPro" id="IPR044662">
    <property type="entry name" value="HS1/DABB1-like"/>
</dbReference>
<dbReference type="EMBL" id="JBHSMU010000014">
    <property type="protein sequence ID" value="MFC5460952.1"/>
    <property type="molecule type" value="Genomic_DNA"/>
</dbReference>
<dbReference type="PROSITE" id="PS51502">
    <property type="entry name" value="S_R_A_B_BARREL"/>
    <property type="match status" value="1"/>
</dbReference>
<evidence type="ECO:0000313" key="3">
    <source>
        <dbReference type="EMBL" id="MFC5460952.1"/>
    </source>
</evidence>
<accession>A0ABW0L7V5</accession>
<dbReference type="Proteomes" id="UP001596050">
    <property type="component" value="Unassembled WGS sequence"/>
</dbReference>
<proteinExistence type="predicted"/>
<keyword evidence="4" id="KW-1185">Reference proteome</keyword>
<sequence>MSANLAANPAANPSSLLRHVVLFSFKASASAEQVDRVVGDFGTLKDAVPGIEAYEWGTNVSPEGLNDGFTHCFTLSFATAEARDGYLVHAAHQAFVATLGACLERSLVVDYWTQ</sequence>